<evidence type="ECO:0000256" key="1">
    <source>
        <dbReference type="SAM" id="Phobius"/>
    </source>
</evidence>
<name>A0A7Y0L1H5_9FIRM</name>
<comment type="caution">
    <text evidence="2">The sequence shown here is derived from an EMBL/GenBank/DDBJ whole genome shotgun (WGS) entry which is preliminary data.</text>
</comment>
<feature type="transmembrane region" description="Helical" evidence="1">
    <location>
        <begin position="286"/>
        <end position="302"/>
    </location>
</feature>
<keyword evidence="1" id="KW-0812">Transmembrane</keyword>
<evidence type="ECO:0000313" key="2">
    <source>
        <dbReference type="EMBL" id="NMP21567.1"/>
    </source>
</evidence>
<protein>
    <submittedName>
        <fullName evidence="2">Uncharacterized protein</fullName>
    </submittedName>
</protein>
<dbReference type="Proteomes" id="UP000533476">
    <property type="component" value="Unassembled WGS sequence"/>
</dbReference>
<evidence type="ECO:0000313" key="3">
    <source>
        <dbReference type="Proteomes" id="UP000533476"/>
    </source>
</evidence>
<gene>
    <name evidence="2" type="ORF">HIJ39_04250</name>
</gene>
<feature type="transmembrane region" description="Helical" evidence="1">
    <location>
        <begin position="112"/>
        <end position="133"/>
    </location>
</feature>
<proteinExistence type="predicted"/>
<keyword evidence="1" id="KW-1133">Transmembrane helix</keyword>
<dbReference type="EMBL" id="JABBVZ010000009">
    <property type="protein sequence ID" value="NMP21567.1"/>
    <property type="molecule type" value="Genomic_DNA"/>
</dbReference>
<feature type="transmembrane region" description="Helical" evidence="1">
    <location>
        <begin position="262"/>
        <end position="279"/>
    </location>
</feature>
<accession>A0A7Y0L1H5</accession>
<feature type="transmembrane region" description="Helical" evidence="1">
    <location>
        <begin position="55"/>
        <end position="81"/>
    </location>
</feature>
<reference evidence="2 3" key="1">
    <citation type="submission" date="2020-04" db="EMBL/GenBank/DDBJ databases">
        <authorList>
            <person name="Zhang R."/>
            <person name="Schippers A."/>
        </authorList>
    </citation>
    <scope>NUCLEOTIDE SEQUENCE [LARGE SCALE GENOMIC DNA]</scope>
    <source>
        <strain evidence="2 3">DSM 109850</strain>
    </source>
</reference>
<feature type="transmembrane region" description="Helical" evidence="1">
    <location>
        <begin position="176"/>
        <end position="195"/>
    </location>
</feature>
<organism evidence="2 3">
    <name type="scientific">Sulfobacillus harzensis</name>
    <dbReference type="NCBI Taxonomy" id="2729629"/>
    <lineage>
        <taxon>Bacteria</taxon>
        <taxon>Bacillati</taxon>
        <taxon>Bacillota</taxon>
        <taxon>Clostridia</taxon>
        <taxon>Eubacteriales</taxon>
        <taxon>Clostridiales Family XVII. Incertae Sedis</taxon>
        <taxon>Sulfobacillus</taxon>
    </lineage>
</organism>
<dbReference type="RefSeq" id="WP_169097044.1">
    <property type="nucleotide sequence ID" value="NZ_JABBVZ010000009.1"/>
</dbReference>
<feature type="transmembrane region" description="Helical" evidence="1">
    <location>
        <begin position="12"/>
        <end position="35"/>
    </location>
</feature>
<feature type="transmembrane region" description="Helical" evidence="1">
    <location>
        <begin position="207"/>
        <end position="225"/>
    </location>
</feature>
<feature type="transmembrane region" description="Helical" evidence="1">
    <location>
        <begin position="317"/>
        <end position="338"/>
    </location>
</feature>
<sequence length="364" mass="38843">MQGTPAVSVNPLMLFYVWNGVVALALVVGGGTLWVAHRTSYPHPRVDREPRARQILLVGLGGLWIVDGLLQAQPLMVTAFVRGLLVPLLPGQPPLVAAVVQESMRLWRLHPLAWDLGAVWLQIGLGCAILLGGGTRWRRVALWMSTGWGLLVWIAGEGVGSLLAGGGWFVGSPGSAILYALAAGLLLLPPTAWVHPRSADWGRQGMAGLWLVLAGLQAWPPSGWWSRQLSTVILNQARMPQPAVVSAPLYAAVHLIAPSPRLWNAAMVGLFLLLAAVWGWRRPTRFTWSLTVGATFVTWWVGQDLGVFGGMGTDPNSGAIVLLGLMAYAGFGFPSSGLSNHDRGLRQSWLAVAAGAELGASDPP</sequence>
<keyword evidence="3" id="KW-1185">Reference proteome</keyword>
<keyword evidence="1" id="KW-0472">Membrane</keyword>
<dbReference type="AlphaFoldDB" id="A0A7Y0L1H5"/>